<dbReference type="AlphaFoldDB" id="A0A9X9LM74"/>
<accession>A0A9X9LM74</accession>
<keyword evidence="4" id="KW-1185">Reference proteome</keyword>
<dbReference type="SMART" id="SM01148">
    <property type="entry name" value="DUF1220"/>
    <property type="match status" value="2"/>
</dbReference>
<organism evidence="3 4">
    <name type="scientific">Gulo gulo</name>
    <name type="common">Wolverine</name>
    <name type="synonym">Gluton</name>
    <dbReference type="NCBI Taxonomy" id="48420"/>
    <lineage>
        <taxon>Eukaryota</taxon>
        <taxon>Metazoa</taxon>
        <taxon>Chordata</taxon>
        <taxon>Craniata</taxon>
        <taxon>Vertebrata</taxon>
        <taxon>Euteleostomi</taxon>
        <taxon>Mammalia</taxon>
        <taxon>Eutheria</taxon>
        <taxon>Laurasiatheria</taxon>
        <taxon>Carnivora</taxon>
        <taxon>Caniformia</taxon>
        <taxon>Musteloidea</taxon>
        <taxon>Mustelidae</taxon>
        <taxon>Guloninae</taxon>
        <taxon>Gulo</taxon>
    </lineage>
</organism>
<protein>
    <recommendedName>
        <fullName evidence="2">Olduvai domain-containing protein</fullName>
    </recommendedName>
</protein>
<dbReference type="EMBL" id="CYRY02007871">
    <property type="protein sequence ID" value="VCW76765.1"/>
    <property type="molecule type" value="Genomic_DNA"/>
</dbReference>
<comment type="similarity">
    <text evidence="1">Belongs to the NBPF family.</text>
</comment>
<dbReference type="Proteomes" id="UP000269945">
    <property type="component" value="Unassembled WGS sequence"/>
</dbReference>
<dbReference type="PROSITE" id="PS51316">
    <property type="entry name" value="ODV"/>
    <property type="match status" value="1"/>
</dbReference>
<name>A0A9X9LM74_GULGU</name>
<evidence type="ECO:0000256" key="1">
    <source>
        <dbReference type="ARBA" id="ARBA00038417"/>
    </source>
</evidence>
<evidence type="ECO:0000313" key="4">
    <source>
        <dbReference type="Proteomes" id="UP000269945"/>
    </source>
</evidence>
<evidence type="ECO:0000313" key="3">
    <source>
        <dbReference type="EMBL" id="VCW76765.1"/>
    </source>
</evidence>
<dbReference type="InterPro" id="IPR055306">
    <property type="entry name" value="NBPF"/>
</dbReference>
<comment type="caution">
    <text evidence="3">The sequence shown here is derived from an EMBL/GenBank/DDBJ whole genome shotgun (WGS) entry which is preliminary data.</text>
</comment>
<dbReference type="PANTHER" id="PTHR14199:SF29">
    <property type="entry name" value="NEUROBLASTOMA BREAKPOINT FAMILY MEMBER 4-RELATED"/>
    <property type="match status" value="1"/>
</dbReference>
<gene>
    <name evidence="3" type="ORF">BN2614_LOCUS1</name>
</gene>
<sequence>PCRLSRQLLEVVEKDTSWDSLDECYLTYSVLPDLSDSYWPYRSAAIFSPENPEVCSSLEGAKNQFHCEEKEDQDLICPRLSMRLPEVEKQDAQGDSLDECYLTDSPPPEWSDQHATYRRADSNSFKDLDICSALELTSKSSIVKVIKLQLDSQVDPLCLVSQTLVTMRCLIPV</sequence>
<dbReference type="Pfam" id="PF06758">
    <property type="entry name" value="Olduvai"/>
    <property type="match status" value="2"/>
</dbReference>
<dbReference type="InterPro" id="IPR010630">
    <property type="entry name" value="Olduvai_dom"/>
</dbReference>
<proteinExistence type="inferred from homology"/>
<reference evidence="3 4" key="1">
    <citation type="submission" date="2018-10" db="EMBL/GenBank/DDBJ databases">
        <authorList>
            <person name="Ekblom R."/>
            <person name="Jareborg N."/>
        </authorList>
    </citation>
    <scope>NUCLEOTIDE SEQUENCE [LARGE SCALE GENOMIC DNA]</scope>
    <source>
        <tissue evidence="3">Muscle</tissue>
    </source>
</reference>
<evidence type="ECO:0000259" key="2">
    <source>
        <dbReference type="PROSITE" id="PS51316"/>
    </source>
</evidence>
<feature type="non-terminal residue" evidence="3">
    <location>
        <position position="1"/>
    </location>
</feature>
<dbReference type="PANTHER" id="PTHR14199">
    <property type="entry name" value="NEUROBLASTOMA BREAKPOINT FAMILY MEMBER 6-LIKE PROTEIN"/>
    <property type="match status" value="1"/>
</dbReference>
<feature type="domain" description="Olduvai" evidence="2">
    <location>
        <begin position="5"/>
        <end position="78"/>
    </location>
</feature>